<organism evidence="2">
    <name type="scientific">freshwater metagenome</name>
    <dbReference type="NCBI Taxonomy" id="449393"/>
    <lineage>
        <taxon>unclassified sequences</taxon>
        <taxon>metagenomes</taxon>
        <taxon>ecological metagenomes</taxon>
    </lineage>
</organism>
<dbReference type="EMBL" id="CAEZZM010000024">
    <property type="protein sequence ID" value="CAB4758283.1"/>
    <property type="molecule type" value="Genomic_DNA"/>
</dbReference>
<dbReference type="InterPro" id="IPR041698">
    <property type="entry name" value="Methyltransf_25"/>
</dbReference>
<reference evidence="2" key="1">
    <citation type="submission" date="2020-05" db="EMBL/GenBank/DDBJ databases">
        <authorList>
            <person name="Chiriac C."/>
            <person name="Salcher M."/>
            <person name="Ghai R."/>
            <person name="Kavagutti S V."/>
        </authorList>
    </citation>
    <scope>NUCLEOTIDE SEQUENCE</scope>
</reference>
<dbReference type="CDD" id="cd02440">
    <property type="entry name" value="AdoMet_MTases"/>
    <property type="match status" value="1"/>
</dbReference>
<protein>
    <submittedName>
        <fullName evidence="2">Unannotated protein</fullName>
    </submittedName>
</protein>
<feature type="domain" description="Methyltransferase" evidence="1">
    <location>
        <begin position="55"/>
        <end position="148"/>
    </location>
</feature>
<sequence length="289" mass="32726">MNTSNNQREAFVEFGLEAGTYDRNYSDSPDRYPDHVFRLRIFLDVLKAIQPQSLLDAGCGSGVPLATFLKAGFNAYGFDRSPEMVEETKARLQANGLDASRVFAGDLDDFDPPTSEPFAAIAGLGSVYYTVDTQKTINNLVSHLAPRGNLVFSLRNKLFSLGSLNEYSADFMLQEFFQTQQLSSSAKSELQTIISERFPKANIEKLFANVDERQIRSNLHNPLTVESELLTPNGLKLEQIYYYHFHALPPIFEHTHQQEFYKLSKEREIPTDWRGMFTASCFVVHASKI</sequence>
<dbReference type="Gene3D" id="3.40.50.150">
    <property type="entry name" value="Vaccinia Virus protein VP39"/>
    <property type="match status" value="1"/>
</dbReference>
<accession>A0A6J6UHW2</accession>
<proteinExistence type="predicted"/>
<dbReference type="Pfam" id="PF13649">
    <property type="entry name" value="Methyltransf_25"/>
    <property type="match status" value="1"/>
</dbReference>
<dbReference type="SUPFAM" id="SSF53335">
    <property type="entry name" value="S-adenosyl-L-methionine-dependent methyltransferases"/>
    <property type="match status" value="1"/>
</dbReference>
<evidence type="ECO:0000313" key="2">
    <source>
        <dbReference type="EMBL" id="CAB4758283.1"/>
    </source>
</evidence>
<dbReference type="InterPro" id="IPR029063">
    <property type="entry name" value="SAM-dependent_MTases_sf"/>
</dbReference>
<dbReference type="AlphaFoldDB" id="A0A6J6UHW2"/>
<gene>
    <name evidence="2" type="ORF">UFOPK2872_00348</name>
</gene>
<evidence type="ECO:0000259" key="1">
    <source>
        <dbReference type="Pfam" id="PF13649"/>
    </source>
</evidence>
<name>A0A6J6UHW2_9ZZZZ</name>